<accession>U6L2Z1</accession>
<proteinExistence type="predicted"/>
<reference evidence="1" key="2">
    <citation type="submission" date="2013-10" db="EMBL/GenBank/DDBJ databases">
        <authorList>
            <person name="Aslett M."/>
        </authorList>
    </citation>
    <scope>NUCLEOTIDE SEQUENCE [LARGE SCALE GENOMIC DNA]</scope>
    <source>
        <strain evidence="1">Houghton</strain>
    </source>
</reference>
<reference evidence="1" key="1">
    <citation type="submission" date="2013-10" db="EMBL/GenBank/DDBJ databases">
        <title>Genomic analysis of the causative agents of coccidiosis in chickens.</title>
        <authorList>
            <person name="Reid A.J."/>
            <person name="Blake D."/>
            <person name="Billington K."/>
            <person name="Browne H."/>
            <person name="Dunn M."/>
            <person name="Hung S."/>
            <person name="Kawahara F."/>
            <person name="Miranda-Saavedra D."/>
            <person name="Mourier T."/>
            <person name="Nagra H."/>
            <person name="Otto T.D."/>
            <person name="Rawlings N."/>
            <person name="Sanchez A."/>
            <person name="Sanders M."/>
            <person name="Subramaniam C."/>
            <person name="Tay Y."/>
            <person name="Dear P."/>
            <person name="Doerig C."/>
            <person name="Gruber A."/>
            <person name="Parkinson J."/>
            <person name="Shirley M."/>
            <person name="Wan K.L."/>
            <person name="Berriman M."/>
            <person name="Tomley F."/>
            <person name="Pain A."/>
        </authorList>
    </citation>
    <scope>NUCLEOTIDE SEQUENCE [LARGE SCALE GENOMIC DNA]</scope>
    <source>
        <strain evidence="1">Houghton</strain>
    </source>
</reference>
<dbReference type="AlphaFoldDB" id="U6L2Z1"/>
<evidence type="ECO:0000313" key="2">
    <source>
        <dbReference type="Proteomes" id="UP000030747"/>
    </source>
</evidence>
<protein>
    <submittedName>
        <fullName evidence="1">Uncharacterized protein</fullName>
    </submittedName>
</protein>
<dbReference type="OrthoDB" id="10519674at2759"/>
<dbReference type="RefSeq" id="XP_013233709.1">
    <property type="nucleotide sequence ID" value="XM_013378255.1"/>
</dbReference>
<organism evidence="1 2">
    <name type="scientific">Eimeria tenella</name>
    <name type="common">Coccidian parasite</name>
    <dbReference type="NCBI Taxonomy" id="5802"/>
    <lineage>
        <taxon>Eukaryota</taxon>
        <taxon>Sar</taxon>
        <taxon>Alveolata</taxon>
        <taxon>Apicomplexa</taxon>
        <taxon>Conoidasida</taxon>
        <taxon>Coccidia</taxon>
        <taxon>Eucoccidiorida</taxon>
        <taxon>Eimeriorina</taxon>
        <taxon>Eimeriidae</taxon>
        <taxon>Eimeria</taxon>
    </lineage>
</organism>
<gene>
    <name evidence="1" type="ORF">ETH_00031275</name>
</gene>
<dbReference type="VEuPathDB" id="ToxoDB:ETH_00031275"/>
<dbReference type="GeneID" id="25255327"/>
<evidence type="ECO:0000313" key="1">
    <source>
        <dbReference type="EMBL" id="CDJ42959.1"/>
    </source>
</evidence>
<sequence>MAGCDMVVMRMQNVSEELGELWDADAPQSMNADVQGTRKTGHFEYACGQWRASGGPAGAFVVSVGGSGSGLGSCGAGEGADCVLCRRGRRGRTPASSR</sequence>
<dbReference type="Proteomes" id="UP000030747">
    <property type="component" value="Unassembled WGS sequence"/>
</dbReference>
<dbReference type="EMBL" id="HG675748">
    <property type="protein sequence ID" value="CDJ42959.1"/>
    <property type="molecule type" value="Genomic_DNA"/>
</dbReference>
<keyword evidence="2" id="KW-1185">Reference proteome</keyword>
<name>U6L2Z1_EIMTE</name>